<accession>A0A1B8AFW6</accession>
<proteinExistence type="predicted"/>
<evidence type="ECO:0000313" key="2">
    <source>
        <dbReference type="EMBL" id="OBS19333.1"/>
    </source>
</evidence>
<evidence type="ECO:0000256" key="1">
    <source>
        <dbReference type="SAM" id="MobiDB-lite"/>
    </source>
</evidence>
<protein>
    <submittedName>
        <fullName evidence="2">Uncharacterized protein</fullName>
    </submittedName>
</protein>
<feature type="compositionally biased region" description="Polar residues" evidence="1">
    <location>
        <begin position="1"/>
        <end position="31"/>
    </location>
</feature>
<feature type="region of interest" description="Disordered" evidence="1">
    <location>
        <begin position="1"/>
        <end position="87"/>
    </location>
</feature>
<gene>
    <name evidence="2" type="ORF">FPOA_11057</name>
</gene>
<comment type="caution">
    <text evidence="2">The sequence shown here is derived from an EMBL/GenBank/DDBJ whole genome shotgun (WGS) entry which is preliminary data.</text>
</comment>
<evidence type="ECO:0000313" key="3">
    <source>
        <dbReference type="Proteomes" id="UP000091967"/>
    </source>
</evidence>
<sequence>MAASNPSVASNKCTNGSSTRPLSPRPDSSTAGAGDRDTNALNGLHYTNYPPPNTNDLGNELDDIYDKSEKLPAQMQHGLPNKKQAKK</sequence>
<dbReference type="EMBL" id="LYXU01000004">
    <property type="protein sequence ID" value="OBS19333.1"/>
    <property type="molecule type" value="Genomic_DNA"/>
</dbReference>
<dbReference type="OMA" id="GFRWEPA"/>
<keyword evidence="3" id="KW-1185">Reference proteome</keyword>
<dbReference type="OrthoDB" id="5090010at2759"/>
<dbReference type="Proteomes" id="UP000091967">
    <property type="component" value="Unassembled WGS sequence"/>
</dbReference>
<dbReference type="AlphaFoldDB" id="A0A1B8AFW6"/>
<organism evidence="2 3">
    <name type="scientific">Fusarium poae</name>
    <dbReference type="NCBI Taxonomy" id="36050"/>
    <lineage>
        <taxon>Eukaryota</taxon>
        <taxon>Fungi</taxon>
        <taxon>Dikarya</taxon>
        <taxon>Ascomycota</taxon>
        <taxon>Pezizomycotina</taxon>
        <taxon>Sordariomycetes</taxon>
        <taxon>Hypocreomycetidae</taxon>
        <taxon>Hypocreales</taxon>
        <taxon>Nectriaceae</taxon>
        <taxon>Fusarium</taxon>
    </lineage>
</organism>
<reference evidence="2 3" key="1">
    <citation type="submission" date="2016-06" db="EMBL/GenBank/DDBJ databases">
        <title>Living apart together: crosstalk between the core and supernumerary genomes in a fungal plant pathogen.</title>
        <authorList>
            <person name="Vanheule A."/>
            <person name="Audenaert K."/>
            <person name="Warris S."/>
            <person name="Van De Geest H."/>
            <person name="Schijlen E."/>
            <person name="Hofte M."/>
            <person name="De Saeger S."/>
            <person name="Haesaert G."/>
            <person name="Waalwijk C."/>
            <person name="Van Der Lee T."/>
        </authorList>
    </citation>
    <scope>NUCLEOTIDE SEQUENCE [LARGE SCALE GENOMIC DNA]</scope>
    <source>
        <strain evidence="2 3">2516</strain>
    </source>
</reference>
<name>A0A1B8AFW6_FUSPO</name>